<gene>
    <name evidence="4" type="ORF">C0184_00605</name>
</gene>
<feature type="domain" description="Carbohydrate kinase PfkB" evidence="3">
    <location>
        <begin position="150"/>
        <end position="256"/>
    </location>
</feature>
<dbReference type="SUPFAM" id="SSF53613">
    <property type="entry name" value="Ribokinase-like"/>
    <property type="match status" value="1"/>
</dbReference>
<dbReference type="Proteomes" id="UP000243376">
    <property type="component" value="Unassembled WGS sequence"/>
</dbReference>
<evidence type="ECO:0000256" key="1">
    <source>
        <dbReference type="ARBA" id="ARBA00022679"/>
    </source>
</evidence>
<evidence type="ECO:0000313" key="4">
    <source>
        <dbReference type="EMBL" id="PMP87028.1"/>
    </source>
</evidence>
<protein>
    <submittedName>
        <fullName evidence="4">Ribokinase</fullName>
    </submittedName>
</protein>
<dbReference type="GO" id="GO:0005829">
    <property type="term" value="C:cytosol"/>
    <property type="evidence" value="ECO:0007669"/>
    <property type="project" value="TreeGrafter"/>
</dbReference>
<dbReference type="PANTHER" id="PTHR10584">
    <property type="entry name" value="SUGAR KINASE"/>
    <property type="match status" value="1"/>
</dbReference>
<evidence type="ECO:0000256" key="2">
    <source>
        <dbReference type="ARBA" id="ARBA00022777"/>
    </source>
</evidence>
<name>A0A2J6XFS6_9CHLR</name>
<sequence>MIDIVIIGHVTCDLLPNGATTAGGTARFAALLAQRLGLRAAIVTASAEEPPSGIAWSSISSTVSSTFENRYTVTGRHQWLHAVAPPILMTDIPARWRTAPIVLLGPVLHECTADVAAAFPGALIGATAQGWLRDWDTPLPSPVRFRRWQPTATELSRLHVLTLSSEDVAGDEELAAAYARTVPIGIVTHGARGATMYLHRQAHHIAPYPAREIDPTGAGDVFTAAFLIRLWEIGDPFIAARFAAAAAACAVEGRETLPDRVQIVQRMKAGSLSAVKKGTDSALGTS</sequence>
<dbReference type="EMBL" id="PNIQ01000045">
    <property type="protein sequence ID" value="PMP87028.1"/>
    <property type="molecule type" value="Genomic_DNA"/>
</dbReference>
<dbReference type="AlphaFoldDB" id="A0A2J6XFS6"/>
<accession>A0A2J6XFS6</accession>
<dbReference type="InterPro" id="IPR002173">
    <property type="entry name" value="Carboh/pur_kinase_PfkB_CS"/>
</dbReference>
<dbReference type="GO" id="GO:0016301">
    <property type="term" value="F:kinase activity"/>
    <property type="evidence" value="ECO:0007669"/>
    <property type="project" value="UniProtKB-KW"/>
</dbReference>
<dbReference type="InterPro" id="IPR029056">
    <property type="entry name" value="Ribokinase-like"/>
</dbReference>
<reference evidence="4 5" key="1">
    <citation type="submission" date="2018-01" db="EMBL/GenBank/DDBJ databases">
        <title>Metagenomic assembled genomes from two thermal pools in the Uzon Caldera, Kamchatka, Russia.</title>
        <authorList>
            <person name="Wilkins L."/>
            <person name="Ettinger C."/>
        </authorList>
    </citation>
    <scope>NUCLEOTIDE SEQUENCE [LARGE SCALE GENOMIC DNA]</scope>
    <source>
        <strain evidence="4">ZAV-02</strain>
    </source>
</reference>
<evidence type="ECO:0000313" key="5">
    <source>
        <dbReference type="Proteomes" id="UP000243376"/>
    </source>
</evidence>
<dbReference type="Gene3D" id="3.40.1190.20">
    <property type="match status" value="1"/>
</dbReference>
<dbReference type="PROSITE" id="PS00584">
    <property type="entry name" value="PFKB_KINASES_2"/>
    <property type="match status" value="1"/>
</dbReference>
<organism evidence="4 5">
    <name type="scientific">Chloroflexus aggregans</name>
    <dbReference type="NCBI Taxonomy" id="152260"/>
    <lineage>
        <taxon>Bacteria</taxon>
        <taxon>Bacillati</taxon>
        <taxon>Chloroflexota</taxon>
        <taxon>Chloroflexia</taxon>
        <taxon>Chloroflexales</taxon>
        <taxon>Chloroflexineae</taxon>
        <taxon>Chloroflexaceae</taxon>
        <taxon>Chloroflexus</taxon>
    </lineage>
</organism>
<evidence type="ECO:0000259" key="3">
    <source>
        <dbReference type="Pfam" id="PF00294"/>
    </source>
</evidence>
<dbReference type="PANTHER" id="PTHR10584:SF166">
    <property type="entry name" value="RIBOKINASE"/>
    <property type="match status" value="1"/>
</dbReference>
<keyword evidence="2 4" id="KW-0418">Kinase</keyword>
<comment type="caution">
    <text evidence="4">The sequence shown here is derived from an EMBL/GenBank/DDBJ whole genome shotgun (WGS) entry which is preliminary data.</text>
</comment>
<proteinExistence type="predicted"/>
<keyword evidence="1" id="KW-0808">Transferase</keyword>
<dbReference type="InterPro" id="IPR011611">
    <property type="entry name" value="PfkB_dom"/>
</dbReference>
<dbReference type="Pfam" id="PF00294">
    <property type="entry name" value="PfkB"/>
    <property type="match status" value="1"/>
</dbReference>